<comment type="caution">
    <text evidence="4">The sequence shown here is derived from an EMBL/GenBank/DDBJ whole genome shotgun (WGS) entry which is preliminary data.</text>
</comment>
<dbReference type="InterPro" id="IPR016518">
    <property type="entry name" value="Alpha-L-fucosidase"/>
</dbReference>
<dbReference type="Pfam" id="PF22124">
    <property type="entry name" value="Glyco_hydro_95_cat"/>
    <property type="match status" value="1"/>
</dbReference>
<dbReference type="Pfam" id="PF21307">
    <property type="entry name" value="Glyco_hydro_95_C"/>
    <property type="match status" value="1"/>
</dbReference>
<evidence type="ECO:0000259" key="1">
    <source>
        <dbReference type="Pfam" id="PF14498"/>
    </source>
</evidence>
<dbReference type="PATRIC" id="fig|1432052.4.peg.4851"/>
<protein>
    <submittedName>
        <fullName evidence="4">Uncharacterized protein</fullName>
    </submittedName>
</protein>
<feature type="domain" description="Glycosyl hydrolase family 95 catalytic" evidence="3">
    <location>
        <begin position="289"/>
        <end position="670"/>
    </location>
</feature>
<evidence type="ECO:0000259" key="3">
    <source>
        <dbReference type="Pfam" id="PF22124"/>
    </source>
</evidence>
<dbReference type="Proteomes" id="UP000094067">
    <property type="component" value="Unassembled WGS sequence"/>
</dbReference>
<dbReference type="Pfam" id="PF14498">
    <property type="entry name" value="Glyco_hyd_65N_2"/>
    <property type="match status" value="1"/>
</dbReference>
<evidence type="ECO:0000313" key="4">
    <source>
        <dbReference type="EMBL" id="ODM03572.1"/>
    </source>
</evidence>
<accession>A0A1E3A473</accession>
<sequence>MNVQKHFIRKEAGSRWLDATPMGNGFLGAMVYGHTTRDRIQLNEDSLWHGKFRDRINPNAKEHLKEVQELILDRKFEEAEELMFSHMVSAPGNMRNFSPLGELNLALNTALPFQMGWLPESDGENYVSDLNMEEGILCISHEDKGVRYTREMFVSNPDRVLCIRLKSDKEKAIRLDMLLNRVPFTDQRLPDDRRPGKFVSAGVWPVTRCERIYTEKGHTLMMEGDENGTRFACGLTVVTDGRIEDCYAKLVAHEAGEVVIYLAASTDNREEDFVSNVKSSLEAARAKGYADIRADHIADFTSYMERCTLALPEDEKAGMYFQYARYMMVSAGREGATAMNLQGIWNHEFCPSWESKYTTNINLQMNYWPAEICNLSTLHEPLFDLIHTVQERGRDVAKRMYGCRGSMCHHNTDIYGDCGTQDMYAAAAFWQMGGAWMAMHLWEHYLFTLDEDFLRKEYPVMEEFALFFVDFLIKDKEGYLVTCPSVSPENRFVLEDGSDTPICAGPAMDNQIIRGLMSACLEAAKILGIESPYKADFERIIRELRPNQIDSIGRLKEWAWEEKELTPNMVHTSHLWAVFPGDEISWNKDKEIYEAARKSLDFRIEHGAKATGWGGAWHIAFFARFLNGEGAQTAIDRMFKKSFTASLLNAGNVFQIDGNLGLLSGMAECLLQSHAGVHFLPALPPKWKNGEVKGLRARGGLEVDMEWKNGTLQKAEIRADKNRRTLFVGEVPERISCRDETLSWEKEEFGYSVELEAGKAYEFVF</sequence>
<name>A0A1E3A473_9FIRM</name>
<dbReference type="PANTHER" id="PTHR31084">
    <property type="entry name" value="ALPHA-L-FUCOSIDASE 2"/>
    <property type="match status" value="1"/>
</dbReference>
<organism evidence="4">
    <name type="scientific">Eisenbergiella tayi</name>
    <dbReference type="NCBI Taxonomy" id="1432052"/>
    <lineage>
        <taxon>Bacteria</taxon>
        <taxon>Bacillati</taxon>
        <taxon>Bacillota</taxon>
        <taxon>Clostridia</taxon>
        <taxon>Lachnospirales</taxon>
        <taxon>Lachnospiraceae</taxon>
        <taxon>Eisenbergiella</taxon>
    </lineage>
</organism>
<dbReference type="SUPFAM" id="SSF48208">
    <property type="entry name" value="Six-hairpin glycosidases"/>
    <property type="match status" value="1"/>
</dbReference>
<dbReference type="EMBL" id="MCGH01000003">
    <property type="protein sequence ID" value="ODM03572.1"/>
    <property type="molecule type" value="Genomic_DNA"/>
</dbReference>
<dbReference type="PIRSF" id="PIRSF007663">
    <property type="entry name" value="UCP007663"/>
    <property type="match status" value="1"/>
</dbReference>
<dbReference type="AlphaFoldDB" id="A0A1E3A473"/>
<gene>
    <name evidence="4" type="ORF">BEI61_04370</name>
</gene>
<dbReference type="InterPro" id="IPR054363">
    <property type="entry name" value="GH95_cat"/>
</dbReference>
<reference evidence="4" key="1">
    <citation type="submission" date="2016-07" db="EMBL/GenBank/DDBJ databases">
        <title>Characterization of isolates of Eisenbergiella tayi derived from blood cultures, using whole genome sequencing.</title>
        <authorList>
            <person name="Burdz T."/>
            <person name="Wiebe D."/>
            <person name="Huynh C."/>
            <person name="Bernard K."/>
        </authorList>
    </citation>
    <scope>NUCLEOTIDE SEQUENCE [LARGE SCALE GENOMIC DNA]</scope>
    <source>
        <strain evidence="4">NML 110608</strain>
    </source>
</reference>
<evidence type="ECO:0000259" key="2">
    <source>
        <dbReference type="Pfam" id="PF21307"/>
    </source>
</evidence>
<feature type="domain" description="Alpha fucosidase A-like C-terminal" evidence="2">
    <location>
        <begin position="672"/>
        <end position="762"/>
    </location>
</feature>
<feature type="domain" description="Glycosyl hydrolase family 95 N-terminal" evidence="1">
    <location>
        <begin position="11"/>
        <end position="269"/>
    </location>
</feature>
<dbReference type="InterPro" id="IPR012341">
    <property type="entry name" value="6hp_glycosidase-like_sf"/>
</dbReference>
<dbReference type="InterPro" id="IPR027414">
    <property type="entry name" value="GH95_N_dom"/>
</dbReference>
<dbReference type="Gene3D" id="1.50.10.10">
    <property type="match status" value="1"/>
</dbReference>
<dbReference type="RefSeq" id="WP_069154010.1">
    <property type="nucleotide sequence ID" value="NZ_MCGH01000003.1"/>
</dbReference>
<dbReference type="GO" id="GO:0004560">
    <property type="term" value="F:alpha-L-fucosidase activity"/>
    <property type="evidence" value="ECO:0007669"/>
    <property type="project" value="InterPro"/>
</dbReference>
<dbReference type="InterPro" id="IPR049053">
    <property type="entry name" value="AFCA-like_C"/>
</dbReference>
<dbReference type="InterPro" id="IPR008928">
    <property type="entry name" value="6-hairpin_glycosidase_sf"/>
</dbReference>
<proteinExistence type="predicted"/>
<dbReference type="GO" id="GO:0005975">
    <property type="term" value="P:carbohydrate metabolic process"/>
    <property type="evidence" value="ECO:0007669"/>
    <property type="project" value="InterPro"/>
</dbReference>
<dbReference type="PANTHER" id="PTHR31084:SF0">
    <property type="entry name" value="ALPHA-L-FUCOSIDASE 2"/>
    <property type="match status" value="1"/>
</dbReference>